<evidence type="ECO:0000313" key="2">
    <source>
        <dbReference type="EMBL" id="KAG7316412.1"/>
    </source>
</evidence>
<name>A0A9D3N8N2_9TELE</name>
<sequence>MGRSALMTLIGPYLGAAPWGIPPGTQLQPPDQAGTLSSSASPKANMGTVSCLNRLGVQRYHVGDRERTDSNRKAIRELMPSGEPEVGTTSYAKKGDEEAEKEAE</sequence>
<evidence type="ECO:0000313" key="3">
    <source>
        <dbReference type="Proteomes" id="UP000824219"/>
    </source>
</evidence>
<protein>
    <submittedName>
        <fullName evidence="2">Uncharacterized protein</fullName>
    </submittedName>
</protein>
<feature type="compositionally biased region" description="Polar residues" evidence="1">
    <location>
        <begin position="25"/>
        <end position="46"/>
    </location>
</feature>
<comment type="caution">
    <text evidence="2">The sequence shown here is derived from an EMBL/GenBank/DDBJ whole genome shotgun (WGS) entry which is preliminary data.</text>
</comment>
<feature type="region of interest" description="Disordered" evidence="1">
    <location>
        <begin position="18"/>
        <end position="46"/>
    </location>
</feature>
<feature type="compositionally biased region" description="Basic and acidic residues" evidence="1">
    <location>
        <begin position="63"/>
        <end position="76"/>
    </location>
</feature>
<proteinExistence type="predicted"/>
<accession>A0A9D3N8N2</accession>
<reference evidence="2 3" key="1">
    <citation type="submission" date="2021-06" db="EMBL/GenBank/DDBJ databases">
        <title>Chromosome-level genome assembly of the red-tail catfish (Hemibagrus wyckioides).</title>
        <authorList>
            <person name="Shao F."/>
        </authorList>
    </citation>
    <scope>NUCLEOTIDE SEQUENCE [LARGE SCALE GENOMIC DNA]</scope>
    <source>
        <strain evidence="2">EC202008001</strain>
        <tissue evidence="2">Blood</tissue>
    </source>
</reference>
<organism evidence="2 3">
    <name type="scientific">Hemibagrus wyckioides</name>
    <dbReference type="NCBI Taxonomy" id="337641"/>
    <lineage>
        <taxon>Eukaryota</taxon>
        <taxon>Metazoa</taxon>
        <taxon>Chordata</taxon>
        <taxon>Craniata</taxon>
        <taxon>Vertebrata</taxon>
        <taxon>Euteleostomi</taxon>
        <taxon>Actinopterygii</taxon>
        <taxon>Neopterygii</taxon>
        <taxon>Teleostei</taxon>
        <taxon>Ostariophysi</taxon>
        <taxon>Siluriformes</taxon>
        <taxon>Bagridae</taxon>
        <taxon>Hemibagrus</taxon>
    </lineage>
</organism>
<evidence type="ECO:0000256" key="1">
    <source>
        <dbReference type="SAM" id="MobiDB-lite"/>
    </source>
</evidence>
<gene>
    <name evidence="2" type="ORF">KOW79_019953</name>
</gene>
<feature type="region of interest" description="Disordered" evidence="1">
    <location>
        <begin position="63"/>
        <end position="104"/>
    </location>
</feature>
<dbReference type="Proteomes" id="UP000824219">
    <property type="component" value="Linkage Group LG25"/>
</dbReference>
<dbReference type="AlphaFoldDB" id="A0A9D3N8N2"/>
<keyword evidence="3" id="KW-1185">Reference proteome</keyword>
<dbReference type="EMBL" id="JAHKSW010000025">
    <property type="protein sequence ID" value="KAG7316412.1"/>
    <property type="molecule type" value="Genomic_DNA"/>
</dbReference>